<dbReference type="AlphaFoldDB" id="A0AAP0BBS9"/>
<evidence type="ECO:0000256" key="3">
    <source>
        <dbReference type="ARBA" id="ARBA00023163"/>
    </source>
</evidence>
<dbReference type="InterPro" id="IPR042536">
    <property type="entry name" value="TFIIIC_tauA_Sfc1"/>
</dbReference>
<keyword evidence="3" id="KW-0804">Transcription</keyword>
<keyword evidence="4" id="KW-0539">Nucleus</keyword>
<dbReference type="PANTHER" id="PTHR13230">
    <property type="entry name" value="GENERAL TRANSCRIPTION FACTOR IIIC, POLYPEPTIDE 5"/>
    <property type="match status" value="1"/>
</dbReference>
<name>A0AAP0BBS9_9ASPA</name>
<dbReference type="GO" id="GO:0005634">
    <property type="term" value="C:nucleus"/>
    <property type="evidence" value="ECO:0007669"/>
    <property type="project" value="UniProtKB-SubCell"/>
</dbReference>
<organism evidence="8 9">
    <name type="scientific">Platanthera zijinensis</name>
    <dbReference type="NCBI Taxonomy" id="2320716"/>
    <lineage>
        <taxon>Eukaryota</taxon>
        <taxon>Viridiplantae</taxon>
        <taxon>Streptophyta</taxon>
        <taxon>Embryophyta</taxon>
        <taxon>Tracheophyta</taxon>
        <taxon>Spermatophyta</taxon>
        <taxon>Magnoliopsida</taxon>
        <taxon>Liliopsida</taxon>
        <taxon>Asparagales</taxon>
        <taxon>Orchidaceae</taxon>
        <taxon>Orchidoideae</taxon>
        <taxon>Orchideae</taxon>
        <taxon>Orchidinae</taxon>
        <taxon>Platanthera</taxon>
    </lineage>
</organism>
<dbReference type="PANTHER" id="PTHR13230:SF5">
    <property type="entry name" value="GENERAL TRANSCRIPTION FACTOR 3C POLYPEPTIDE 5"/>
    <property type="match status" value="1"/>
</dbReference>
<evidence type="ECO:0000256" key="4">
    <source>
        <dbReference type="ARBA" id="ARBA00023242"/>
    </source>
</evidence>
<proteinExistence type="predicted"/>
<protein>
    <submittedName>
        <fullName evidence="8">Uncharacterized protein</fullName>
    </submittedName>
</protein>
<evidence type="ECO:0000313" key="9">
    <source>
        <dbReference type="Proteomes" id="UP001418222"/>
    </source>
</evidence>
<comment type="subcellular location">
    <subcellularLocation>
        <location evidence="1">Nucleus</location>
    </subcellularLocation>
</comment>
<evidence type="ECO:0000259" key="6">
    <source>
        <dbReference type="Pfam" id="PF09734"/>
    </source>
</evidence>
<keyword evidence="9" id="KW-1185">Reference proteome</keyword>
<evidence type="ECO:0000256" key="2">
    <source>
        <dbReference type="ARBA" id="ARBA00023125"/>
    </source>
</evidence>
<dbReference type="Gene3D" id="3.30.200.160">
    <property type="entry name" value="TFIIIC, subcomplex tauA, subunit Sfc1, barrel domain"/>
    <property type="match status" value="1"/>
</dbReference>
<gene>
    <name evidence="8" type="ORF">KSP39_PZI014601</name>
</gene>
<dbReference type="EMBL" id="JBBWWQ010000012">
    <property type="protein sequence ID" value="KAK8934933.1"/>
    <property type="molecule type" value="Genomic_DNA"/>
</dbReference>
<dbReference type="GO" id="GO:0001002">
    <property type="term" value="F:RNA polymerase III type 1 promoter sequence-specific DNA binding"/>
    <property type="evidence" value="ECO:0007669"/>
    <property type="project" value="TreeGrafter"/>
</dbReference>
<dbReference type="Proteomes" id="UP001418222">
    <property type="component" value="Unassembled WGS sequence"/>
</dbReference>
<keyword evidence="2" id="KW-0238">DNA-binding</keyword>
<feature type="domain" description="Transcription factor IIIC subunit 5 HTH" evidence="6">
    <location>
        <begin position="193"/>
        <end position="341"/>
    </location>
</feature>
<evidence type="ECO:0000259" key="7">
    <source>
        <dbReference type="Pfam" id="PF17682"/>
    </source>
</evidence>
<reference evidence="8 9" key="1">
    <citation type="journal article" date="2022" name="Nat. Plants">
        <title>Genomes of leafy and leafless Platanthera orchids illuminate the evolution of mycoheterotrophy.</title>
        <authorList>
            <person name="Li M.H."/>
            <person name="Liu K.W."/>
            <person name="Li Z."/>
            <person name="Lu H.C."/>
            <person name="Ye Q.L."/>
            <person name="Zhang D."/>
            <person name="Wang J.Y."/>
            <person name="Li Y.F."/>
            <person name="Zhong Z.M."/>
            <person name="Liu X."/>
            <person name="Yu X."/>
            <person name="Liu D.K."/>
            <person name="Tu X.D."/>
            <person name="Liu B."/>
            <person name="Hao Y."/>
            <person name="Liao X.Y."/>
            <person name="Jiang Y.T."/>
            <person name="Sun W.H."/>
            <person name="Chen J."/>
            <person name="Chen Y.Q."/>
            <person name="Ai Y."/>
            <person name="Zhai J.W."/>
            <person name="Wu S.S."/>
            <person name="Zhou Z."/>
            <person name="Hsiao Y.Y."/>
            <person name="Wu W.L."/>
            <person name="Chen Y.Y."/>
            <person name="Lin Y.F."/>
            <person name="Hsu J.L."/>
            <person name="Li C.Y."/>
            <person name="Wang Z.W."/>
            <person name="Zhao X."/>
            <person name="Zhong W.Y."/>
            <person name="Ma X.K."/>
            <person name="Ma L."/>
            <person name="Huang J."/>
            <person name="Chen G.Z."/>
            <person name="Huang M.Z."/>
            <person name="Huang L."/>
            <person name="Peng D.H."/>
            <person name="Luo Y.B."/>
            <person name="Zou S.Q."/>
            <person name="Chen S.P."/>
            <person name="Lan S."/>
            <person name="Tsai W.C."/>
            <person name="Van de Peer Y."/>
            <person name="Liu Z.J."/>
        </authorList>
    </citation>
    <scope>NUCLEOTIDE SEQUENCE [LARGE SCALE GENOMIC DNA]</scope>
    <source>
        <strain evidence="8">Lor287</strain>
    </source>
</reference>
<feature type="domain" description="Transcription factor IIIC subunit Tfc1/Sfc1 triple barrel" evidence="7">
    <location>
        <begin position="45"/>
        <end position="158"/>
    </location>
</feature>
<accession>A0AAP0BBS9</accession>
<sequence length="590" mass="67872">MAPIEDNNCIGAASSPGNFFPPPSTKSLIKNGAISGVLPKTEVLSVHYPGYPSSTARAMETLSGLPKIAKAWSCALQSLGGTQDLDKDKRRFLELKFRPEDPYCHPAFGEPHPSSNLLLRISRPMNVNTTACSEQLSADVVAKVTLAYHFEGMADYQHVIAVHEAESRRKKRSWDDELILDDNDMDYGDVMKLVPPLFARKDKPEKIVLNPPANLVSENLQKRAVEYYWEMDIEPCHAISFSIDKIPEKINWEDKLPKGNNEWDAQLAVSKLFEERPIWPRWSLHERLLDDGQEVSEYLLRRLLLRAGYYFCGGPFGKFWIRKGYDPRKNPDSRIYQKVDFVKPRNFRNFNAVNANSELKHKWKDICKFKVWPSKVSTCLQLFELHDDFIHQEIEKPTTRTTCLPSNGWFSETMIKSLSLHIKIRFMEIIPKEASEEFLKSAMKHFKRCRKKETLSMFWKPEKECNGNQDAIHHLELQNNSYNVEIEQAQNEVHPIDDEEDDVDDYEEDELDDYESSQMVGEDGVPLYADTYDVEEPNLPGEYLQELLNGFPYGNNGKSHQLGEAEGGLGSSDDEYQIYEQDGDADYFFD</sequence>
<dbReference type="Pfam" id="PF17682">
    <property type="entry name" value="Tau95_N"/>
    <property type="match status" value="1"/>
</dbReference>
<feature type="region of interest" description="Disordered" evidence="5">
    <location>
        <begin position="554"/>
        <end position="575"/>
    </location>
</feature>
<dbReference type="GO" id="GO:0000127">
    <property type="term" value="C:transcription factor TFIIIC complex"/>
    <property type="evidence" value="ECO:0007669"/>
    <property type="project" value="InterPro"/>
</dbReference>
<comment type="caution">
    <text evidence="8">The sequence shown here is derived from an EMBL/GenBank/DDBJ whole genome shotgun (WGS) entry which is preliminary data.</text>
</comment>
<dbReference type="Pfam" id="PF09734">
    <property type="entry name" value="Tau95"/>
    <property type="match status" value="1"/>
</dbReference>
<evidence type="ECO:0000256" key="1">
    <source>
        <dbReference type="ARBA" id="ARBA00004123"/>
    </source>
</evidence>
<dbReference type="InterPro" id="IPR019136">
    <property type="entry name" value="TF_IIIC_su-5_HTH"/>
</dbReference>
<dbReference type="InterPro" id="IPR040454">
    <property type="entry name" value="TF_IIIC_Tfc1/Sfc1"/>
</dbReference>
<dbReference type="InterPro" id="IPR041499">
    <property type="entry name" value="Tfc1/Sfc1_N"/>
</dbReference>
<dbReference type="GO" id="GO:0001003">
    <property type="term" value="F:RNA polymerase III type 2 promoter sequence-specific DNA binding"/>
    <property type="evidence" value="ECO:0007669"/>
    <property type="project" value="TreeGrafter"/>
</dbReference>
<evidence type="ECO:0000313" key="8">
    <source>
        <dbReference type="EMBL" id="KAK8934933.1"/>
    </source>
</evidence>
<dbReference type="GO" id="GO:0006384">
    <property type="term" value="P:transcription initiation at RNA polymerase III promoter"/>
    <property type="evidence" value="ECO:0007669"/>
    <property type="project" value="InterPro"/>
</dbReference>
<evidence type="ECO:0000256" key="5">
    <source>
        <dbReference type="SAM" id="MobiDB-lite"/>
    </source>
</evidence>